<reference evidence="1" key="1">
    <citation type="submission" date="2020-08" db="EMBL/GenBank/DDBJ databases">
        <authorList>
            <person name="Shumante A."/>
            <person name="Zimin A.V."/>
            <person name="Puiu D."/>
            <person name="Salzberg S.L."/>
        </authorList>
    </citation>
    <scope>NUCLEOTIDE SEQUENCE</scope>
    <source>
        <strain evidence="1">WC2-LM</strain>
        <tissue evidence="1">Liver</tissue>
    </source>
</reference>
<dbReference type="EMBL" id="WJEC01007544">
    <property type="protein sequence ID" value="KAF7470309.1"/>
    <property type="molecule type" value="Genomic_DNA"/>
</dbReference>
<gene>
    <name evidence="1" type="ORF">GHT09_018365</name>
</gene>
<comment type="caution">
    <text evidence="1">The sequence shown here is derived from an EMBL/GenBank/DDBJ whole genome shotgun (WGS) entry which is preliminary data.</text>
</comment>
<evidence type="ECO:0000313" key="2">
    <source>
        <dbReference type="Proteomes" id="UP000662637"/>
    </source>
</evidence>
<dbReference type="Proteomes" id="UP000662637">
    <property type="component" value="Unassembled WGS sequence"/>
</dbReference>
<organism evidence="1 2">
    <name type="scientific">Marmota monax</name>
    <name type="common">Woodchuck</name>
    <dbReference type="NCBI Taxonomy" id="9995"/>
    <lineage>
        <taxon>Eukaryota</taxon>
        <taxon>Metazoa</taxon>
        <taxon>Chordata</taxon>
        <taxon>Craniata</taxon>
        <taxon>Vertebrata</taxon>
        <taxon>Euteleostomi</taxon>
        <taxon>Mammalia</taxon>
        <taxon>Eutheria</taxon>
        <taxon>Euarchontoglires</taxon>
        <taxon>Glires</taxon>
        <taxon>Rodentia</taxon>
        <taxon>Sciuromorpha</taxon>
        <taxon>Sciuridae</taxon>
        <taxon>Xerinae</taxon>
        <taxon>Marmotini</taxon>
        <taxon>Marmota</taxon>
    </lineage>
</organism>
<protein>
    <submittedName>
        <fullName evidence="1">Uncharacterized protein</fullName>
    </submittedName>
</protein>
<name>A0A834UTF9_MARMO</name>
<accession>A0A834UTF9</accession>
<dbReference type="AlphaFoldDB" id="A0A834UTF9"/>
<proteinExistence type="predicted"/>
<sequence length="182" mass="20043">MSLQKYLKSRFPETLLVCLCLCLREPSLAGRAPARAHLVHHSPASYRGGRAGRLPTKGRVPVCALLRRRASAAQHFLFIQTSFLTTRQPPLQQKQPEPIYSKKTEIQRQAVRAPSVKLLIFSRLERRLPVTPCSSLLLANVSLDVISRVWPAERLPRLKVAGAGSALAEDASRGRPLPVGGA</sequence>
<evidence type="ECO:0000313" key="1">
    <source>
        <dbReference type="EMBL" id="KAF7470309.1"/>
    </source>
</evidence>